<dbReference type="EMBL" id="BNJG01000001">
    <property type="protein sequence ID" value="GHO52405.1"/>
    <property type="molecule type" value="Genomic_DNA"/>
</dbReference>
<gene>
    <name evidence="1" type="ORF">KSB_08800</name>
</gene>
<keyword evidence="2" id="KW-1185">Reference proteome</keyword>
<organism evidence="1 2">
    <name type="scientific">Ktedonobacter robiniae</name>
    <dbReference type="NCBI Taxonomy" id="2778365"/>
    <lineage>
        <taxon>Bacteria</taxon>
        <taxon>Bacillati</taxon>
        <taxon>Chloroflexota</taxon>
        <taxon>Ktedonobacteria</taxon>
        <taxon>Ktedonobacterales</taxon>
        <taxon>Ktedonobacteraceae</taxon>
        <taxon>Ktedonobacter</taxon>
    </lineage>
</organism>
<sequence>MHQSEIALLRQRIAEEYEAIKQGLNGLAWGTAKHEIMDLRMRRVDQYQGQLARHIGESEATLAIYDLYNQVMG</sequence>
<evidence type="ECO:0000313" key="2">
    <source>
        <dbReference type="Proteomes" id="UP000654345"/>
    </source>
</evidence>
<accession>A0ABQ3UJ08</accession>
<reference evidence="1 2" key="1">
    <citation type="journal article" date="2021" name="Int. J. Syst. Evol. Microbiol.">
        <title>Reticulibacter mediterranei gen. nov., sp. nov., within the new family Reticulibacteraceae fam. nov., and Ktedonospora formicarum gen. nov., sp. nov., Ktedonobacter robiniae sp. nov., Dictyobacter formicarum sp. nov. and Dictyobacter arantiisoli sp. nov., belonging to the class Ktedonobacteria.</title>
        <authorList>
            <person name="Yabe S."/>
            <person name="Zheng Y."/>
            <person name="Wang C.M."/>
            <person name="Sakai Y."/>
            <person name="Abe K."/>
            <person name="Yokota A."/>
            <person name="Donadio S."/>
            <person name="Cavaletti L."/>
            <person name="Monciardini P."/>
        </authorList>
    </citation>
    <scope>NUCLEOTIDE SEQUENCE [LARGE SCALE GENOMIC DNA]</scope>
    <source>
        <strain evidence="1 2">SOSP1-30</strain>
    </source>
</reference>
<name>A0ABQ3UJ08_9CHLR</name>
<dbReference type="RefSeq" id="WP_007911215.1">
    <property type="nucleotide sequence ID" value="NZ_BNJG01000001.1"/>
</dbReference>
<protein>
    <submittedName>
        <fullName evidence="1">Uncharacterized protein</fullName>
    </submittedName>
</protein>
<evidence type="ECO:0000313" key="1">
    <source>
        <dbReference type="EMBL" id="GHO52405.1"/>
    </source>
</evidence>
<comment type="caution">
    <text evidence="1">The sequence shown here is derived from an EMBL/GenBank/DDBJ whole genome shotgun (WGS) entry which is preliminary data.</text>
</comment>
<proteinExistence type="predicted"/>
<dbReference type="Proteomes" id="UP000654345">
    <property type="component" value="Unassembled WGS sequence"/>
</dbReference>